<evidence type="ECO:0000313" key="4">
    <source>
        <dbReference type="Proteomes" id="UP001183414"/>
    </source>
</evidence>
<accession>A0ABU2NXM8</accession>
<evidence type="ECO:0000313" key="3">
    <source>
        <dbReference type="EMBL" id="MDT0381445.1"/>
    </source>
</evidence>
<dbReference type="RefSeq" id="WP_311675138.1">
    <property type="nucleotide sequence ID" value="NZ_JAVREQ010000022.1"/>
</dbReference>
<feature type="region of interest" description="Disordered" evidence="1">
    <location>
        <begin position="62"/>
        <end position="87"/>
    </location>
</feature>
<sequence>MTTAAFWRATLERMVRTFAQAVLALLGGDGMGLVDVDWGAAFSVGGLAAVVALLTAIVTSGAGGEGPGVTETVNHAGPGSGGGTAAP</sequence>
<organism evidence="3 4">
    <name type="scientific">Streptomyces hazeniae</name>
    <dbReference type="NCBI Taxonomy" id="3075538"/>
    <lineage>
        <taxon>Bacteria</taxon>
        <taxon>Bacillati</taxon>
        <taxon>Actinomycetota</taxon>
        <taxon>Actinomycetes</taxon>
        <taxon>Kitasatosporales</taxon>
        <taxon>Streptomycetaceae</taxon>
        <taxon>Streptomyces</taxon>
    </lineage>
</organism>
<dbReference type="InterPro" id="IPR020109">
    <property type="entry name" value="Holin_r1t"/>
</dbReference>
<evidence type="ECO:0000256" key="1">
    <source>
        <dbReference type="SAM" id="MobiDB-lite"/>
    </source>
</evidence>
<dbReference type="EMBL" id="JAVREQ010000022">
    <property type="protein sequence ID" value="MDT0381445.1"/>
    <property type="molecule type" value="Genomic_DNA"/>
</dbReference>
<evidence type="ECO:0000256" key="2">
    <source>
        <dbReference type="SAM" id="Phobius"/>
    </source>
</evidence>
<comment type="caution">
    <text evidence="3">The sequence shown here is derived from an EMBL/GenBank/DDBJ whole genome shotgun (WGS) entry which is preliminary data.</text>
</comment>
<keyword evidence="2" id="KW-1133">Transmembrane helix</keyword>
<dbReference type="Proteomes" id="UP001183414">
    <property type="component" value="Unassembled WGS sequence"/>
</dbReference>
<reference evidence="4" key="1">
    <citation type="submission" date="2023-07" db="EMBL/GenBank/DDBJ databases">
        <title>30 novel species of actinomycetes from the DSMZ collection.</title>
        <authorList>
            <person name="Nouioui I."/>
        </authorList>
    </citation>
    <scope>NUCLEOTIDE SEQUENCE [LARGE SCALE GENOMIC DNA]</scope>
    <source>
        <strain evidence="4">DSM 42041</strain>
    </source>
</reference>
<keyword evidence="2" id="KW-0812">Transmembrane</keyword>
<proteinExistence type="predicted"/>
<feature type="compositionally biased region" description="Gly residues" evidence="1">
    <location>
        <begin position="78"/>
        <end position="87"/>
    </location>
</feature>
<dbReference type="Pfam" id="PF16945">
    <property type="entry name" value="Phage_r1t_holin"/>
    <property type="match status" value="1"/>
</dbReference>
<feature type="transmembrane region" description="Helical" evidence="2">
    <location>
        <begin position="40"/>
        <end position="58"/>
    </location>
</feature>
<keyword evidence="2" id="KW-0472">Membrane</keyword>
<name>A0ABU2NXM8_9ACTN</name>
<protein>
    <submittedName>
        <fullName evidence="3">Holin</fullName>
    </submittedName>
</protein>
<keyword evidence="4" id="KW-1185">Reference proteome</keyword>
<gene>
    <name evidence="3" type="ORF">RM572_22045</name>
</gene>